<organism evidence="1 2">
    <name type="scientific">Pseudarthrobacter siccitolerans</name>
    <dbReference type="NCBI Taxonomy" id="861266"/>
    <lineage>
        <taxon>Bacteria</taxon>
        <taxon>Bacillati</taxon>
        <taxon>Actinomycetota</taxon>
        <taxon>Actinomycetes</taxon>
        <taxon>Micrococcales</taxon>
        <taxon>Micrococcaceae</taxon>
        <taxon>Pseudarthrobacter</taxon>
    </lineage>
</organism>
<dbReference type="EMBL" id="JAUSXB010000001">
    <property type="protein sequence ID" value="MDQ0673625.1"/>
    <property type="molecule type" value="Genomic_DNA"/>
</dbReference>
<evidence type="ECO:0000313" key="1">
    <source>
        <dbReference type="EMBL" id="MDQ0673625.1"/>
    </source>
</evidence>
<keyword evidence="2" id="KW-1185">Reference proteome</keyword>
<gene>
    <name evidence="1" type="ORF">QFZ36_001186</name>
</gene>
<protein>
    <submittedName>
        <fullName evidence="1">Uncharacterized protein</fullName>
    </submittedName>
</protein>
<dbReference type="Proteomes" id="UP001236806">
    <property type="component" value="Unassembled WGS sequence"/>
</dbReference>
<reference evidence="1 2" key="1">
    <citation type="submission" date="2023-07" db="EMBL/GenBank/DDBJ databases">
        <title>Comparative genomics of wheat-associated soil bacteria to identify genetic determinants of phenazine resistance.</title>
        <authorList>
            <person name="Mouncey N."/>
        </authorList>
    </citation>
    <scope>NUCLEOTIDE SEQUENCE [LARGE SCALE GENOMIC DNA]</scope>
    <source>
        <strain evidence="1 2">W1I3</strain>
    </source>
</reference>
<dbReference type="RefSeq" id="WP_306634698.1">
    <property type="nucleotide sequence ID" value="NZ_JAUSXB010000001.1"/>
</dbReference>
<accession>A0ABU0PI55</accession>
<name>A0ABU0PI55_9MICC</name>
<proteinExistence type="predicted"/>
<comment type="caution">
    <text evidence="1">The sequence shown here is derived from an EMBL/GenBank/DDBJ whole genome shotgun (WGS) entry which is preliminary data.</text>
</comment>
<evidence type="ECO:0000313" key="2">
    <source>
        <dbReference type="Proteomes" id="UP001236806"/>
    </source>
</evidence>
<sequence>MGSRWIFDGHIAGIGTGSGLRAVVGIWNSSPFGPFSDVMVQEPSGHRLLLAPSEEVADFISDTYAFDEVRILDVNTTLARDLLTVDAGALAVRSRLGGRTLLGCALRAVPRPLAVHPRWVRAISPVAAVLSSGSRTSGTAGSGRHEYYGVSDLRSISSAVVSWDGADAGALSPIVPAVDFGFSSVPPRPSLARVRTTVVDAGTAGETSPSWRPAE</sequence>